<feature type="binding site" evidence="5">
    <location>
        <position position="286"/>
    </location>
    <ligand>
        <name>N(2)-acetyl-L-ornithine</name>
        <dbReference type="ChEBI" id="CHEBI:57805"/>
    </ligand>
</feature>
<feature type="binding site" evidence="5">
    <location>
        <position position="287"/>
    </location>
    <ligand>
        <name>pyridoxal 5'-phosphate</name>
        <dbReference type="ChEBI" id="CHEBI:597326"/>
    </ligand>
</feature>
<dbReference type="Proteomes" id="UP000000417">
    <property type="component" value="Chromosome"/>
</dbReference>
<keyword evidence="5" id="KW-0963">Cytoplasm</keyword>
<dbReference type="SUPFAM" id="SSF53383">
    <property type="entry name" value="PLP-dependent transferases"/>
    <property type="match status" value="1"/>
</dbReference>
<feature type="binding site" evidence="5">
    <location>
        <position position="144"/>
    </location>
    <ligand>
        <name>pyridoxal 5'-phosphate</name>
        <dbReference type="ChEBI" id="CHEBI:597326"/>
    </ligand>
</feature>
<feature type="binding site" evidence="5">
    <location>
        <begin position="111"/>
        <end position="112"/>
    </location>
    <ligand>
        <name>pyridoxal 5'-phosphate</name>
        <dbReference type="ChEBI" id="CHEBI:597326"/>
    </ligand>
</feature>
<keyword evidence="2 5" id="KW-0028">Amino-acid biosynthesis</keyword>
<dbReference type="Gene3D" id="3.90.1150.10">
    <property type="entry name" value="Aspartate Aminotransferase, domain 1"/>
    <property type="match status" value="1"/>
</dbReference>
<dbReference type="KEGG" id="sth:STH2881"/>
<organism evidence="6 7">
    <name type="scientific">Symbiobacterium thermophilum (strain DSM 24528 / JCM 14929 / IAM 14863 / T)</name>
    <dbReference type="NCBI Taxonomy" id="292459"/>
    <lineage>
        <taxon>Bacteria</taxon>
        <taxon>Bacillati</taxon>
        <taxon>Bacillota</taxon>
        <taxon>Clostridia</taxon>
        <taxon>Eubacteriales</taxon>
        <taxon>Symbiobacteriaceae</taxon>
        <taxon>Symbiobacterium</taxon>
    </lineage>
</organism>
<accession>Q67KD4</accession>
<dbReference type="InterPro" id="IPR049704">
    <property type="entry name" value="Aminotrans_3_PPA_site"/>
</dbReference>
<comment type="catalytic activity">
    <reaction evidence="5">
        <text>N(2)-acetyl-L-ornithine + 2-oxoglutarate = N-acetyl-L-glutamate 5-semialdehyde + L-glutamate</text>
        <dbReference type="Rhea" id="RHEA:18049"/>
        <dbReference type="ChEBI" id="CHEBI:16810"/>
        <dbReference type="ChEBI" id="CHEBI:29123"/>
        <dbReference type="ChEBI" id="CHEBI:29985"/>
        <dbReference type="ChEBI" id="CHEBI:57805"/>
        <dbReference type="EC" id="2.6.1.11"/>
    </reaction>
</comment>
<comment type="similarity">
    <text evidence="5">Belongs to the class-III pyridoxal-phosphate-dependent aminotransferase family. ArgD subfamily.</text>
</comment>
<protein>
    <recommendedName>
        <fullName evidence="5">Acetylornithine aminotransferase</fullName>
        <shortName evidence="5">ACOAT</shortName>
        <ecNumber evidence="5">2.6.1.11</ecNumber>
    </recommendedName>
</protein>
<dbReference type="InterPro" id="IPR005814">
    <property type="entry name" value="Aminotrans_3"/>
</dbReference>
<evidence type="ECO:0000256" key="5">
    <source>
        <dbReference type="HAMAP-Rule" id="MF_01107"/>
    </source>
</evidence>
<evidence type="ECO:0000313" key="7">
    <source>
        <dbReference type="Proteomes" id="UP000000417"/>
    </source>
</evidence>
<feature type="modified residue" description="N6-(pyridoxal phosphate)lysine" evidence="5">
    <location>
        <position position="258"/>
    </location>
</feature>
<dbReference type="STRING" id="292459.STH2881"/>
<dbReference type="Pfam" id="PF00202">
    <property type="entry name" value="Aminotran_3"/>
    <property type="match status" value="1"/>
</dbReference>
<dbReference type="CDD" id="cd00610">
    <property type="entry name" value="OAT_like"/>
    <property type="match status" value="1"/>
</dbReference>
<dbReference type="EC" id="2.6.1.11" evidence="5"/>
<feature type="binding site" evidence="5">
    <location>
        <position position="147"/>
    </location>
    <ligand>
        <name>N(2)-acetyl-L-ornithine</name>
        <dbReference type="ChEBI" id="CHEBI:57805"/>
    </ligand>
</feature>
<dbReference type="InterPro" id="IPR015422">
    <property type="entry name" value="PyrdxlP-dep_Trfase_small"/>
</dbReference>
<feature type="binding site" evidence="5">
    <location>
        <begin position="229"/>
        <end position="232"/>
    </location>
    <ligand>
        <name>pyridoxal 5'-phosphate</name>
        <dbReference type="ChEBI" id="CHEBI:597326"/>
    </ligand>
</feature>
<reference evidence="6 7" key="1">
    <citation type="journal article" date="2004" name="Nucleic Acids Res.">
        <title>Genome sequence of Symbiobacterium thermophilum, an uncultivable bacterium that depends on microbial commensalism.</title>
        <authorList>
            <person name="Ueda K."/>
            <person name="Yamashita A."/>
            <person name="Ishikawa J."/>
            <person name="Shimada M."/>
            <person name="Watsuji T."/>
            <person name="Morimura K."/>
            <person name="Ikeda H."/>
            <person name="Hattori M."/>
            <person name="Beppu T."/>
        </authorList>
    </citation>
    <scope>NUCLEOTIDE SEQUENCE [LARGE SCALE GENOMIC DNA]</scope>
    <source>
        <strain evidence="7">T / IAM 14863</strain>
    </source>
</reference>
<keyword evidence="4 5" id="KW-0663">Pyridoxal phosphate</keyword>
<dbReference type="InterPro" id="IPR015421">
    <property type="entry name" value="PyrdxlP-dep_Trfase_major"/>
</dbReference>
<comment type="cofactor">
    <cofactor evidence="5">
        <name>pyridoxal 5'-phosphate</name>
        <dbReference type="ChEBI" id="CHEBI:597326"/>
    </cofactor>
    <text evidence="5">Binds 1 pyridoxal phosphate per subunit.</text>
</comment>
<dbReference type="GO" id="GO:0003992">
    <property type="term" value="F:N2-acetyl-L-ornithine:2-oxoglutarate 5-aminotransferase activity"/>
    <property type="evidence" value="ECO:0007669"/>
    <property type="project" value="UniProtKB-UniRule"/>
</dbReference>
<comment type="subunit">
    <text evidence="5">Homodimer.</text>
</comment>
<dbReference type="OrthoDB" id="9807885at2"/>
<dbReference type="GO" id="GO:0006526">
    <property type="term" value="P:L-arginine biosynthetic process"/>
    <property type="evidence" value="ECO:0007669"/>
    <property type="project" value="UniProtKB-UniRule"/>
</dbReference>
<dbReference type="PANTHER" id="PTHR11986">
    <property type="entry name" value="AMINOTRANSFERASE CLASS III"/>
    <property type="match status" value="1"/>
</dbReference>
<dbReference type="UniPathway" id="UPA00068">
    <property type="reaction ID" value="UER00109"/>
</dbReference>
<keyword evidence="7" id="KW-1185">Reference proteome</keyword>
<dbReference type="InterPro" id="IPR004636">
    <property type="entry name" value="AcOrn/SuccOrn_fam"/>
</dbReference>
<dbReference type="NCBIfam" id="NF002325">
    <property type="entry name" value="PRK01278.1"/>
    <property type="match status" value="1"/>
</dbReference>
<comment type="miscellaneous">
    <text evidence="5">May also have succinyldiaminopimelate aminotransferase activity, thus carrying out the corresponding step in lysine biosynthesis.</text>
</comment>
<dbReference type="NCBIfam" id="TIGR00707">
    <property type="entry name" value="argD"/>
    <property type="match status" value="1"/>
</dbReference>
<evidence type="ECO:0000256" key="4">
    <source>
        <dbReference type="ARBA" id="ARBA00022898"/>
    </source>
</evidence>
<keyword evidence="5" id="KW-0055">Arginine biosynthesis</keyword>
<dbReference type="eggNOG" id="COG4992">
    <property type="taxonomic scope" value="Bacteria"/>
</dbReference>
<dbReference type="PIRSF" id="PIRSF000521">
    <property type="entry name" value="Transaminase_4ab_Lys_Orn"/>
    <property type="match status" value="1"/>
</dbReference>
<gene>
    <name evidence="5" type="primary">argD</name>
    <name evidence="6" type="ordered locus">STH2881</name>
</gene>
<keyword evidence="3 5" id="KW-0808">Transferase</keyword>
<proteinExistence type="inferred from homology"/>
<comment type="subcellular location">
    <subcellularLocation>
        <location evidence="5">Cytoplasm</location>
    </subcellularLocation>
</comment>
<dbReference type="PROSITE" id="PS00600">
    <property type="entry name" value="AA_TRANSFER_CLASS_3"/>
    <property type="match status" value="1"/>
</dbReference>
<evidence type="ECO:0000313" key="6">
    <source>
        <dbReference type="EMBL" id="BAD41864.1"/>
    </source>
</evidence>
<dbReference type="GO" id="GO:0005737">
    <property type="term" value="C:cytoplasm"/>
    <property type="evidence" value="ECO:0007669"/>
    <property type="project" value="UniProtKB-SubCell"/>
</dbReference>
<dbReference type="HOGENOM" id="CLU_016922_10_1_9"/>
<dbReference type="HAMAP" id="MF_01107">
    <property type="entry name" value="ArgD_aminotrans_3"/>
    <property type="match status" value="1"/>
</dbReference>
<evidence type="ECO:0000256" key="3">
    <source>
        <dbReference type="ARBA" id="ARBA00022679"/>
    </source>
</evidence>
<dbReference type="Gene3D" id="3.40.640.10">
    <property type="entry name" value="Type I PLP-dependent aspartate aminotransferase-like (Major domain)"/>
    <property type="match status" value="1"/>
</dbReference>
<name>Q67KD4_SYMTH</name>
<keyword evidence="1 5" id="KW-0032">Aminotransferase</keyword>
<dbReference type="AlphaFoldDB" id="Q67KD4"/>
<evidence type="ECO:0000256" key="1">
    <source>
        <dbReference type="ARBA" id="ARBA00022576"/>
    </source>
</evidence>
<dbReference type="RefSeq" id="WP_011196998.1">
    <property type="nucleotide sequence ID" value="NC_006177.1"/>
</dbReference>
<dbReference type="InterPro" id="IPR015424">
    <property type="entry name" value="PyrdxlP-dep_Trfase"/>
</dbReference>
<dbReference type="PANTHER" id="PTHR11986:SF79">
    <property type="entry name" value="ACETYLORNITHINE AMINOTRANSFERASE, MITOCHONDRIAL"/>
    <property type="match status" value="1"/>
</dbReference>
<dbReference type="GO" id="GO:0042802">
    <property type="term" value="F:identical protein binding"/>
    <property type="evidence" value="ECO:0007669"/>
    <property type="project" value="TreeGrafter"/>
</dbReference>
<dbReference type="EMBL" id="AP006840">
    <property type="protein sequence ID" value="BAD41864.1"/>
    <property type="molecule type" value="Genomic_DNA"/>
</dbReference>
<dbReference type="NCBIfam" id="NF002874">
    <property type="entry name" value="PRK03244.1"/>
    <property type="match status" value="1"/>
</dbReference>
<sequence>MADVSGSRSAALMARADAHTMKTYGRYPIALVRGEGVRCWDADGKEYLDFLGGIAVNVLGHAHPALVSAIADQAARLIHCSNLYYSEPMAELAELLTQHGGLDRVFFCNSGAEANEGAIKLARKYQWRKGLKAKNRIVSLTHSFHGRTLATVTATAKPAIQEGFGPLPEGFDYVEAGDVAALRAAVTDRTAAVIVEPVQGEGGVRPLAREFLEAARAICDERGALLIFDEIQCGMGRVGHLFAYQAFGVKPDILTLAKGLGGGVPIGAVCATEEAARGFAPGDHGTTFGGSPLACAAALATVKTLLSEDLPARAAAMGEYLLAGLRRLQAKHPGLVKEVRGMGLMLGIELTRPARPVLEKCHELGLLVNVTADTVVRLLPPYIITAADCDRALEILDQALAAVGSAG</sequence>
<dbReference type="GO" id="GO:0030170">
    <property type="term" value="F:pyridoxal phosphate binding"/>
    <property type="evidence" value="ECO:0007669"/>
    <property type="project" value="InterPro"/>
</dbReference>
<evidence type="ECO:0000256" key="2">
    <source>
        <dbReference type="ARBA" id="ARBA00022605"/>
    </source>
</evidence>
<dbReference type="FunFam" id="3.40.640.10:FF:000004">
    <property type="entry name" value="Acetylornithine aminotransferase"/>
    <property type="match status" value="1"/>
</dbReference>
<comment type="pathway">
    <text evidence="5">Amino-acid biosynthesis; L-arginine biosynthesis; N(2)-acetyl-L-ornithine from L-glutamate: step 4/4.</text>
</comment>
<dbReference type="InterPro" id="IPR050103">
    <property type="entry name" value="Class-III_PLP-dep_AT"/>
</dbReference>